<protein>
    <recommendedName>
        <fullName evidence="6">Diguanylate cyclase</fullName>
    </recommendedName>
</protein>
<evidence type="ECO:0000313" key="5">
    <source>
        <dbReference type="Proteomes" id="UP001060504"/>
    </source>
</evidence>
<gene>
    <name evidence="4" type="ORF">NGTWS1702_00910</name>
</gene>
<dbReference type="NCBIfam" id="TIGR00254">
    <property type="entry name" value="GGDEF"/>
    <property type="match status" value="1"/>
</dbReference>
<accession>A0ABQ4V2L4</accession>
<dbReference type="InterPro" id="IPR000160">
    <property type="entry name" value="GGDEF_dom"/>
</dbReference>
<feature type="domain" description="PAS" evidence="1">
    <location>
        <begin position="135"/>
        <end position="187"/>
    </location>
</feature>
<dbReference type="CDD" id="cd00130">
    <property type="entry name" value="PAS"/>
    <property type="match status" value="3"/>
</dbReference>
<organism evidence="4 5">
    <name type="scientific">Mycolicibacterium cyprinidarum</name>
    <dbReference type="NCBI Taxonomy" id="2860311"/>
    <lineage>
        <taxon>Bacteria</taxon>
        <taxon>Bacillati</taxon>
        <taxon>Actinomycetota</taxon>
        <taxon>Actinomycetes</taxon>
        <taxon>Mycobacteriales</taxon>
        <taxon>Mycobacteriaceae</taxon>
        <taxon>Mycolicibacterium</taxon>
    </lineage>
</organism>
<dbReference type="EMBL" id="BPRH01000093">
    <property type="protein sequence ID" value="GJF08302.1"/>
    <property type="molecule type" value="Genomic_DNA"/>
</dbReference>
<dbReference type="Pfam" id="PF00990">
    <property type="entry name" value="GGDEF"/>
    <property type="match status" value="1"/>
</dbReference>
<evidence type="ECO:0000259" key="1">
    <source>
        <dbReference type="PROSITE" id="PS50112"/>
    </source>
</evidence>
<dbReference type="InterPro" id="IPR000014">
    <property type="entry name" value="PAS"/>
</dbReference>
<feature type="domain" description="PAC" evidence="2">
    <location>
        <begin position="332"/>
        <end position="384"/>
    </location>
</feature>
<dbReference type="InterPro" id="IPR001610">
    <property type="entry name" value="PAC"/>
</dbReference>
<dbReference type="SMART" id="SM00086">
    <property type="entry name" value="PAC"/>
    <property type="match status" value="3"/>
</dbReference>
<evidence type="ECO:0008006" key="6">
    <source>
        <dbReference type="Google" id="ProtNLM"/>
    </source>
</evidence>
<dbReference type="PANTHER" id="PTHR44757">
    <property type="entry name" value="DIGUANYLATE CYCLASE DGCP"/>
    <property type="match status" value="1"/>
</dbReference>
<dbReference type="Pfam" id="PF13426">
    <property type="entry name" value="PAS_9"/>
    <property type="match status" value="3"/>
</dbReference>
<dbReference type="Proteomes" id="UP001060504">
    <property type="component" value="Unassembled WGS sequence"/>
</dbReference>
<dbReference type="SMART" id="SM00091">
    <property type="entry name" value="PAS"/>
    <property type="match status" value="3"/>
</dbReference>
<name>A0ABQ4V2L4_9MYCO</name>
<feature type="domain" description="GGDEF" evidence="3">
    <location>
        <begin position="416"/>
        <end position="546"/>
    </location>
</feature>
<dbReference type="InterPro" id="IPR052155">
    <property type="entry name" value="Biofilm_reg_signaling"/>
</dbReference>
<dbReference type="SUPFAM" id="SSF55785">
    <property type="entry name" value="PYP-like sensor domain (PAS domain)"/>
    <property type="match status" value="3"/>
</dbReference>
<feature type="domain" description="PAS" evidence="1">
    <location>
        <begin position="259"/>
        <end position="329"/>
    </location>
</feature>
<dbReference type="PANTHER" id="PTHR44757:SF2">
    <property type="entry name" value="BIOFILM ARCHITECTURE MAINTENANCE PROTEIN MBAA"/>
    <property type="match status" value="1"/>
</dbReference>
<dbReference type="CDD" id="cd01949">
    <property type="entry name" value="GGDEF"/>
    <property type="match status" value="1"/>
</dbReference>
<evidence type="ECO:0000313" key="4">
    <source>
        <dbReference type="EMBL" id="GJF08302.1"/>
    </source>
</evidence>
<keyword evidence="5" id="KW-1185">Reference proteome</keyword>
<dbReference type="InterPro" id="IPR043128">
    <property type="entry name" value="Rev_trsase/Diguanyl_cyclase"/>
</dbReference>
<dbReference type="InterPro" id="IPR000700">
    <property type="entry name" value="PAS-assoc_C"/>
</dbReference>
<dbReference type="PROSITE" id="PS50113">
    <property type="entry name" value="PAC"/>
    <property type="match status" value="1"/>
</dbReference>
<dbReference type="NCBIfam" id="TIGR00229">
    <property type="entry name" value="sensory_box"/>
    <property type="match status" value="3"/>
</dbReference>
<dbReference type="SUPFAM" id="SSF55073">
    <property type="entry name" value="Nucleotide cyclase"/>
    <property type="match status" value="1"/>
</dbReference>
<evidence type="ECO:0000259" key="2">
    <source>
        <dbReference type="PROSITE" id="PS50113"/>
    </source>
</evidence>
<reference evidence="4 5" key="1">
    <citation type="submission" date="2021-08" db="EMBL/GenBank/DDBJ databases">
        <title>Draft genome sequence of Mycolicibacterium sp. NGTWS1702 strain.</title>
        <authorList>
            <person name="Matsumoto M."/>
            <person name="Tang B.C.C."/>
            <person name="Machida Y."/>
            <person name="Matoyama H."/>
            <person name="Kishihara T."/>
            <person name="Sato S."/>
            <person name="Kondo I."/>
            <person name="Sano M."/>
            <person name="Kato G."/>
        </authorList>
    </citation>
    <scope>NUCLEOTIDE SEQUENCE [LARGE SCALE GENOMIC DNA]</scope>
    <source>
        <strain evidence="4 5">NGTWSNA01</strain>
    </source>
</reference>
<dbReference type="PROSITE" id="PS50887">
    <property type="entry name" value="GGDEF"/>
    <property type="match status" value="1"/>
</dbReference>
<evidence type="ECO:0000259" key="3">
    <source>
        <dbReference type="PROSITE" id="PS50887"/>
    </source>
</evidence>
<dbReference type="SMART" id="SM00267">
    <property type="entry name" value="GGDEF"/>
    <property type="match status" value="1"/>
</dbReference>
<proteinExistence type="predicted"/>
<dbReference type="InterPro" id="IPR029787">
    <property type="entry name" value="Nucleotide_cyclase"/>
</dbReference>
<dbReference type="Gene3D" id="3.30.70.270">
    <property type="match status" value="1"/>
</dbReference>
<comment type="caution">
    <text evidence="4">The sequence shown here is derived from an EMBL/GenBank/DDBJ whole genome shotgun (WGS) entry which is preliminary data.</text>
</comment>
<sequence>MTQSEGQRILRERRRDVALVHEAVTVRGTLRLDPSGLVAHFCAGAQALFGYSESEVVGHSTSMFFLAEDRASGLAERELATAREYGRFEFDGWRVRKDGHRFQAHVVITAIRDEVGTVVGFDKVVQDLDADRARQANAFYSFLEMAPDAMVIVDDDGRILLANAQADRMFGYSRENLLGLEVEMLMPPRFRAEHIRYRNDFFAAPKIRSLGADLDLRGIRSDGSEFPVKLSLGPLTIGERQYVSATIQDVTELRAARQAEARLAAVVQCSDDAIISMAPNLAIETWNPGACRLLGHEAGQIIGQPVHSLMPVESQELFDAALNQTRDGGHSDSYDTLWCRADGTLVDVTVNVSALRDTNGKLDGYSAIARDITTQVEAQRQLERLAHFDTLTGLANRAETMSRLESALECSRIPGLHLGVLFCDIDNFKMINDTWGHAVGDVVLATLADRIRGSVRHGDTVGRTGGDEILVLLPGLHGVHELEQIAKKIRWRVAESIDHRGTTIYCTVSIGATLAVPGESMARMTARADEAMYKAKQAGRDTVAYL</sequence>
<dbReference type="InterPro" id="IPR035965">
    <property type="entry name" value="PAS-like_dom_sf"/>
</dbReference>
<dbReference type="Gene3D" id="3.30.450.20">
    <property type="entry name" value="PAS domain"/>
    <property type="match status" value="3"/>
</dbReference>
<feature type="domain" description="PAS" evidence="1">
    <location>
        <begin position="32"/>
        <end position="86"/>
    </location>
</feature>
<dbReference type="PROSITE" id="PS50112">
    <property type="entry name" value="PAS"/>
    <property type="match status" value="3"/>
</dbReference>